<dbReference type="EMBL" id="JAYMYS010000001">
    <property type="protein sequence ID" value="KAK7411865.1"/>
    <property type="molecule type" value="Genomic_DNA"/>
</dbReference>
<keyword evidence="15" id="KW-1133">Transmembrane helix</keyword>
<keyword evidence="10 11" id="KW-0464">Manganese</keyword>
<proteinExistence type="inferred from homology"/>
<feature type="binding site" evidence="11">
    <location>
        <position position="174"/>
    </location>
    <ligand>
        <name>oxalate</name>
        <dbReference type="ChEBI" id="CHEBI:30623"/>
    </ligand>
</feature>
<gene>
    <name evidence="17" type="ORF">VNO78_03308</name>
</gene>
<comment type="caution">
    <text evidence="17">The sequence shown here is derived from an EMBL/GenBank/DDBJ whole genome shotgun (WGS) entry which is preliminary data.</text>
</comment>
<keyword evidence="9" id="KW-0325">Glycoprotein</keyword>
<dbReference type="FunFam" id="2.60.120.10:FF:000047">
    <property type="entry name" value="Auxin-binding protein ABP19a"/>
    <property type="match status" value="1"/>
</dbReference>
<feature type="disulfide bond" evidence="13">
    <location>
        <begin position="90"/>
        <end position="105"/>
    </location>
</feature>
<comment type="subcellular location">
    <subcellularLocation>
        <location evidence="1 14">Secreted</location>
        <location evidence="1 14">Extracellular space</location>
        <location evidence="1 14">Apoplast</location>
    </subcellularLocation>
</comment>
<feature type="domain" description="Cupin type-1" evidence="16">
    <location>
        <begin position="119"/>
        <end position="265"/>
    </location>
</feature>
<evidence type="ECO:0000256" key="2">
    <source>
        <dbReference type="ARBA" id="ARBA00007456"/>
    </source>
</evidence>
<dbReference type="Pfam" id="PF00190">
    <property type="entry name" value="Cupin_1"/>
    <property type="match status" value="1"/>
</dbReference>
<dbReference type="PRINTS" id="PR00325">
    <property type="entry name" value="GERMIN"/>
</dbReference>
<evidence type="ECO:0000259" key="16">
    <source>
        <dbReference type="SMART" id="SM00835"/>
    </source>
</evidence>
<dbReference type="GO" id="GO:0030145">
    <property type="term" value="F:manganese ion binding"/>
    <property type="evidence" value="ECO:0007669"/>
    <property type="project" value="UniProtKB-UniRule"/>
</dbReference>
<evidence type="ECO:0000256" key="3">
    <source>
        <dbReference type="ARBA" id="ARBA00022523"/>
    </source>
</evidence>
<evidence type="ECO:0000256" key="13">
    <source>
        <dbReference type="PIRSR" id="PIRSR601929-3"/>
    </source>
</evidence>
<dbReference type="Gene3D" id="2.60.120.10">
    <property type="entry name" value="Jelly Rolls"/>
    <property type="match status" value="1"/>
</dbReference>
<evidence type="ECO:0000256" key="14">
    <source>
        <dbReference type="RuleBase" id="RU366015"/>
    </source>
</evidence>
<evidence type="ECO:0000256" key="8">
    <source>
        <dbReference type="ARBA" id="ARBA00023170"/>
    </source>
</evidence>
<evidence type="ECO:0000313" key="17">
    <source>
        <dbReference type="EMBL" id="KAK7411865.1"/>
    </source>
</evidence>
<protein>
    <recommendedName>
        <fullName evidence="14">Germin-like protein</fullName>
    </recommendedName>
</protein>
<evidence type="ECO:0000256" key="7">
    <source>
        <dbReference type="ARBA" id="ARBA00023157"/>
    </source>
</evidence>
<evidence type="ECO:0000256" key="1">
    <source>
        <dbReference type="ARBA" id="ARBA00004271"/>
    </source>
</evidence>
<dbReference type="InterPro" id="IPR006045">
    <property type="entry name" value="Cupin_1"/>
</dbReference>
<dbReference type="InterPro" id="IPR019780">
    <property type="entry name" value="Germin_Mn-BS"/>
</dbReference>
<dbReference type="PANTHER" id="PTHR31238">
    <property type="entry name" value="GERMIN-LIKE PROTEIN SUBFAMILY 3 MEMBER 3"/>
    <property type="match status" value="1"/>
</dbReference>
<keyword evidence="5 11" id="KW-0479">Metal-binding</keyword>
<dbReference type="SMART" id="SM00835">
    <property type="entry name" value="Cupin_1"/>
    <property type="match status" value="1"/>
</dbReference>
<dbReference type="InterPro" id="IPR001929">
    <property type="entry name" value="Germin"/>
</dbReference>
<dbReference type="InterPro" id="IPR011051">
    <property type="entry name" value="RmlC_Cupin_sf"/>
</dbReference>
<feature type="binding site" evidence="12">
    <location>
        <position position="213"/>
    </location>
    <ligand>
        <name>Mn(2+)</name>
        <dbReference type="ChEBI" id="CHEBI:29035"/>
    </ligand>
</feature>
<evidence type="ECO:0000256" key="11">
    <source>
        <dbReference type="PIRSR" id="PIRSR601929-1"/>
    </source>
</evidence>
<feature type="binding site" evidence="12">
    <location>
        <position position="167"/>
    </location>
    <ligand>
        <name>Mn(2+)</name>
        <dbReference type="ChEBI" id="CHEBI:29035"/>
    </ligand>
</feature>
<keyword evidence="15" id="KW-0812">Transmembrane</keyword>
<keyword evidence="8" id="KW-0675">Receptor</keyword>
<feature type="binding site" evidence="12">
    <location>
        <position position="174"/>
    </location>
    <ligand>
        <name>Mn(2+)</name>
        <dbReference type="ChEBI" id="CHEBI:29035"/>
    </ligand>
</feature>
<organism evidence="17 18">
    <name type="scientific">Psophocarpus tetragonolobus</name>
    <name type="common">Winged bean</name>
    <name type="synonym">Dolichos tetragonolobus</name>
    <dbReference type="NCBI Taxonomy" id="3891"/>
    <lineage>
        <taxon>Eukaryota</taxon>
        <taxon>Viridiplantae</taxon>
        <taxon>Streptophyta</taxon>
        <taxon>Embryophyta</taxon>
        <taxon>Tracheophyta</taxon>
        <taxon>Spermatophyta</taxon>
        <taxon>Magnoliopsida</taxon>
        <taxon>eudicotyledons</taxon>
        <taxon>Gunneridae</taxon>
        <taxon>Pentapetalae</taxon>
        <taxon>rosids</taxon>
        <taxon>fabids</taxon>
        <taxon>Fabales</taxon>
        <taxon>Fabaceae</taxon>
        <taxon>Papilionoideae</taxon>
        <taxon>50 kb inversion clade</taxon>
        <taxon>NPAAA clade</taxon>
        <taxon>indigoferoid/millettioid clade</taxon>
        <taxon>Phaseoleae</taxon>
        <taxon>Psophocarpus</taxon>
    </lineage>
</organism>
<evidence type="ECO:0000313" key="18">
    <source>
        <dbReference type="Proteomes" id="UP001386955"/>
    </source>
</evidence>
<evidence type="ECO:0000256" key="12">
    <source>
        <dbReference type="PIRSR" id="PIRSR601929-2"/>
    </source>
</evidence>
<evidence type="ECO:0000256" key="6">
    <source>
        <dbReference type="ARBA" id="ARBA00022729"/>
    </source>
</evidence>
<feature type="transmembrane region" description="Helical" evidence="15">
    <location>
        <begin position="67"/>
        <end position="86"/>
    </location>
</feature>
<accession>A0AAN9T1Z0</accession>
<keyword evidence="15" id="KW-0472">Membrane</keyword>
<dbReference type="CDD" id="cd02241">
    <property type="entry name" value="cupin_OxOx"/>
    <property type="match status" value="1"/>
</dbReference>
<keyword evidence="18" id="KW-1185">Reference proteome</keyword>
<name>A0AAN9T1Z0_PSOTE</name>
<dbReference type="AlphaFoldDB" id="A0AAN9T1Z0"/>
<dbReference type="InterPro" id="IPR014710">
    <property type="entry name" value="RmlC-like_jellyroll"/>
</dbReference>
<evidence type="ECO:0000256" key="5">
    <source>
        <dbReference type="ARBA" id="ARBA00022723"/>
    </source>
</evidence>
<evidence type="ECO:0000256" key="15">
    <source>
        <dbReference type="SAM" id="Phobius"/>
    </source>
</evidence>
<keyword evidence="3 14" id="KW-0052">Apoplast</keyword>
<evidence type="ECO:0000256" key="10">
    <source>
        <dbReference type="ARBA" id="ARBA00023211"/>
    </source>
</evidence>
<sequence>MKRFAEDPLSLKTKRGFLLVSGKKSRQLTITCVELSSKSVVSTHSTASLNKVKKHTETDVSKARMKMMVTIFLFILSILSISHASVVDFCVADYTAPNGPAGYSCKTPSKVTVDDFVYSGLATAGNTSNIINAAVTPAFDAQFPGLNGLGISVARLDLAPGGVIPLHTHPGASELLFVVQGKICTGFVASDNTVYLKTLQKGDVMVYPQGLLHFQINAGGSQGLAIVSFSSANPGLQILDFALFKSDFPTELIAQTTFLPEEVIKKLKGVLGGSG</sequence>
<reference evidence="17 18" key="1">
    <citation type="submission" date="2024-01" db="EMBL/GenBank/DDBJ databases">
        <title>The genomes of 5 underutilized Papilionoideae crops provide insights into root nodulation and disease resistanc.</title>
        <authorList>
            <person name="Jiang F."/>
        </authorList>
    </citation>
    <scope>NUCLEOTIDE SEQUENCE [LARGE SCALE GENOMIC DNA]</scope>
    <source>
        <strain evidence="17">DUOXIRENSHENG_FW03</strain>
        <tissue evidence="17">Leaves</tissue>
    </source>
</reference>
<keyword evidence="4 14" id="KW-0964">Secreted</keyword>
<keyword evidence="6" id="KW-0732">Signal</keyword>
<dbReference type="Proteomes" id="UP001386955">
    <property type="component" value="Unassembled WGS sequence"/>
</dbReference>
<feature type="binding site" evidence="12">
    <location>
        <position position="169"/>
    </location>
    <ligand>
        <name>Mn(2+)</name>
        <dbReference type="ChEBI" id="CHEBI:29035"/>
    </ligand>
</feature>
<evidence type="ECO:0000256" key="4">
    <source>
        <dbReference type="ARBA" id="ARBA00022525"/>
    </source>
</evidence>
<dbReference type="GO" id="GO:0048046">
    <property type="term" value="C:apoplast"/>
    <property type="evidence" value="ECO:0007669"/>
    <property type="project" value="UniProtKB-SubCell"/>
</dbReference>
<dbReference type="SUPFAM" id="SSF51182">
    <property type="entry name" value="RmlC-like cupins"/>
    <property type="match status" value="1"/>
</dbReference>
<evidence type="ECO:0000256" key="9">
    <source>
        <dbReference type="ARBA" id="ARBA00023180"/>
    </source>
</evidence>
<keyword evidence="7 13" id="KW-1015">Disulfide bond</keyword>
<feature type="binding site" evidence="11">
    <location>
        <position position="169"/>
    </location>
    <ligand>
        <name>oxalate</name>
        <dbReference type="ChEBI" id="CHEBI:30623"/>
    </ligand>
</feature>
<comment type="similarity">
    <text evidence="2 14">Belongs to the germin family.</text>
</comment>
<dbReference type="PROSITE" id="PS00725">
    <property type="entry name" value="GERMIN"/>
    <property type="match status" value="1"/>
</dbReference>